<proteinExistence type="inferred from homology"/>
<organism evidence="3 4">
    <name type="scientific">Bacillus subtilis</name>
    <dbReference type="NCBI Taxonomy" id="1423"/>
    <lineage>
        <taxon>Bacteria</taxon>
        <taxon>Bacillati</taxon>
        <taxon>Bacillota</taxon>
        <taxon>Bacilli</taxon>
        <taxon>Bacillales</taxon>
        <taxon>Bacillaceae</taxon>
        <taxon>Bacillus</taxon>
    </lineage>
</organism>
<dbReference type="PANTHER" id="PTHR10953">
    <property type="entry name" value="UBIQUITIN-ACTIVATING ENZYME E1"/>
    <property type="match status" value="1"/>
</dbReference>
<dbReference type="CDD" id="cd00757">
    <property type="entry name" value="ThiF_MoeB_HesA_family"/>
    <property type="match status" value="1"/>
</dbReference>
<comment type="similarity">
    <text evidence="1">Belongs to the HesA/MoeB/ThiF family.</text>
</comment>
<name>A0A0D1JHV8_BACIU</name>
<dbReference type="PATRIC" id="fig|1423.173.peg.995"/>
<dbReference type="STRING" id="483913.AN935_06075"/>
<dbReference type="GO" id="GO:0004792">
    <property type="term" value="F:thiosulfate-cyanide sulfurtransferase activity"/>
    <property type="evidence" value="ECO:0007669"/>
    <property type="project" value="TreeGrafter"/>
</dbReference>
<dbReference type="Proteomes" id="UP000032247">
    <property type="component" value="Unassembled WGS sequence"/>
</dbReference>
<dbReference type="AlphaFoldDB" id="A0A0D1JHV8"/>
<dbReference type="GO" id="GO:0005829">
    <property type="term" value="C:cytosol"/>
    <property type="evidence" value="ECO:0007669"/>
    <property type="project" value="TreeGrafter"/>
</dbReference>
<dbReference type="InterPro" id="IPR045886">
    <property type="entry name" value="ThiF/MoeB/HesA"/>
</dbReference>
<evidence type="ECO:0000313" key="3">
    <source>
        <dbReference type="EMBL" id="KIU12114.1"/>
    </source>
</evidence>
<accession>A0A0D1JHV8</accession>
<evidence type="ECO:0000259" key="2">
    <source>
        <dbReference type="Pfam" id="PF00899"/>
    </source>
</evidence>
<dbReference type="Gene3D" id="3.40.50.720">
    <property type="entry name" value="NAD(P)-binding Rossmann-like Domain"/>
    <property type="match status" value="1"/>
</dbReference>
<dbReference type="EMBL" id="JXBC01000002">
    <property type="protein sequence ID" value="KIU12114.1"/>
    <property type="molecule type" value="Genomic_DNA"/>
</dbReference>
<evidence type="ECO:0000256" key="1">
    <source>
        <dbReference type="ARBA" id="ARBA00009919"/>
    </source>
</evidence>
<dbReference type="GO" id="GO:0016779">
    <property type="term" value="F:nucleotidyltransferase activity"/>
    <property type="evidence" value="ECO:0007669"/>
    <property type="project" value="TreeGrafter"/>
</dbReference>
<dbReference type="SUPFAM" id="SSF69572">
    <property type="entry name" value="Activating enzymes of the ubiquitin-like proteins"/>
    <property type="match status" value="1"/>
</dbReference>
<reference evidence="3 4" key="1">
    <citation type="submission" date="2014-12" db="EMBL/GenBank/DDBJ databases">
        <title>Comparative genome analysis of Bacillus coagulans HM-08, Clostridium butyricum HM-68, Bacillus subtilis HM-66 and Bacillus licheniformis BL-09.</title>
        <authorList>
            <person name="Zhang H."/>
        </authorList>
    </citation>
    <scope>NUCLEOTIDE SEQUENCE [LARGE SCALE GENOMIC DNA]</scope>
    <source>
        <strain evidence="3 4">HM-66</strain>
    </source>
</reference>
<dbReference type="Pfam" id="PF00899">
    <property type="entry name" value="ThiF"/>
    <property type="match status" value="1"/>
</dbReference>
<dbReference type="InterPro" id="IPR000594">
    <property type="entry name" value="ThiF_NAD_FAD-bd"/>
</dbReference>
<evidence type="ECO:0000313" key="4">
    <source>
        <dbReference type="Proteomes" id="UP000032247"/>
    </source>
</evidence>
<dbReference type="GO" id="GO:0008146">
    <property type="term" value="F:sulfotransferase activity"/>
    <property type="evidence" value="ECO:0007669"/>
    <property type="project" value="TreeGrafter"/>
</dbReference>
<comment type="caution">
    <text evidence="3">The sequence shown here is derived from an EMBL/GenBank/DDBJ whole genome shotgun (WGS) entry which is preliminary data.</text>
</comment>
<feature type="domain" description="THIF-type NAD/FAD binding fold" evidence="2">
    <location>
        <begin position="5"/>
        <end position="239"/>
    </location>
</feature>
<protein>
    <submittedName>
        <fullName evidence="3">Thiamine/molybdopterin biosynthesis ThiF/MoeB-like protein</fullName>
    </submittedName>
</protein>
<gene>
    <name evidence="3" type="ORF">SC09_Contig19orf00486</name>
</gene>
<dbReference type="InterPro" id="IPR035985">
    <property type="entry name" value="Ubiquitin-activating_enz"/>
</dbReference>
<dbReference type="GO" id="GO:0008641">
    <property type="term" value="F:ubiquitin-like modifier activating enzyme activity"/>
    <property type="evidence" value="ECO:0007669"/>
    <property type="project" value="InterPro"/>
</dbReference>
<dbReference type="FunFam" id="3.40.50.720:FF:000080">
    <property type="entry name" value="Thiazole biosynthesis adenylyltransferase ThiF"/>
    <property type="match status" value="1"/>
</dbReference>
<sequence length="342" mass="36901">MTGRYSRQELFAPIGPSGQKKLKEARAVIIGAGALGTASAEMLVRAGVGHVKIADRDYVEWSNLQRQQLYTEDDVKKEMPKAAAAERHLRSINSDVDVTGLVMDVTAENIFELIRDASIIVDAADNFETRLIVNDAAVKEGIPFLYGACVGSYGLTFTVVPGSTPCLHCLLDTLPIGGATCDTAGIISPAVLQVAVFQVTDALKLLTGEECEPVLRSFDLWKNERSEVRAASLKHDACPSCGTKDFPFLSYENQTKAAVLCGRNTVQIRSSITKEADLEALAGQLRQAGLEVAANPYLISCRSDDMKMVLFRDGRALIHGTNDIARAKSIIINGSGNKRSVV</sequence>
<dbReference type="PANTHER" id="PTHR10953:SF102">
    <property type="entry name" value="ADENYLYLTRANSFERASE AND SULFURTRANSFERASE MOCS3"/>
    <property type="match status" value="1"/>
</dbReference>